<sequence>MTQIERIEQPTREVFQNFLSPRKPVIITGAMKSWNALSLWTADYLNTVIGNTQVDISVSQNSLFTGNQENGFAKLRQKMNFIEFINLLQKEKSTDNYYYLQQQSIPANFPEIFSDIELPEYFDKKLLTDPTIWIGSGGNISPLHYDAMDNLFAQVSGRKRFLLFNPQQTSSLYPFPANSKIPHMSQINIDQPDFDKFPNFPKAKYFECVIQAGEILFIPVFWWHQVYSLENSNNKLNISVNFWSKPPISQFFTPPGRRSLAQIPAIMKRALKL</sequence>
<dbReference type="SUPFAM" id="SSF51197">
    <property type="entry name" value="Clavaminate synthase-like"/>
    <property type="match status" value="1"/>
</dbReference>
<dbReference type="PANTHER" id="PTHR12461:SF83">
    <property type="entry name" value="JMJC DOMAIN-CONTAINING PROTEIN"/>
    <property type="match status" value="1"/>
</dbReference>
<feature type="domain" description="JmjC" evidence="1">
    <location>
        <begin position="107"/>
        <end position="259"/>
    </location>
</feature>
<evidence type="ECO:0000259" key="1">
    <source>
        <dbReference type="PROSITE" id="PS51184"/>
    </source>
</evidence>
<dbReference type="InterPro" id="IPR003347">
    <property type="entry name" value="JmjC_dom"/>
</dbReference>
<dbReference type="RefSeq" id="WP_163518650.1">
    <property type="nucleotide sequence ID" value="NZ_JTCM02000008.1"/>
</dbReference>
<proteinExistence type="predicted"/>
<dbReference type="Gene3D" id="2.60.120.10">
    <property type="entry name" value="Jelly Rolls"/>
    <property type="match status" value="1"/>
</dbReference>
<evidence type="ECO:0000313" key="2">
    <source>
        <dbReference type="EMBL" id="NEU72161.1"/>
    </source>
</evidence>
<organism evidence="2 3">
    <name type="scientific">Hassallia byssoidea VB512170</name>
    <dbReference type="NCBI Taxonomy" id="1304833"/>
    <lineage>
        <taxon>Bacteria</taxon>
        <taxon>Bacillati</taxon>
        <taxon>Cyanobacteriota</taxon>
        <taxon>Cyanophyceae</taxon>
        <taxon>Nostocales</taxon>
        <taxon>Tolypothrichaceae</taxon>
        <taxon>Hassallia</taxon>
    </lineage>
</organism>
<dbReference type="Pfam" id="PF13621">
    <property type="entry name" value="Cupin_8"/>
    <property type="match status" value="1"/>
</dbReference>
<comment type="caution">
    <text evidence="2">The sequence shown here is derived from an EMBL/GenBank/DDBJ whole genome shotgun (WGS) entry which is preliminary data.</text>
</comment>
<name>A0A846H6J2_9CYAN</name>
<protein>
    <submittedName>
        <fullName evidence="2">Cupin-like domain-containing protein</fullName>
    </submittedName>
</protein>
<dbReference type="InterPro" id="IPR014710">
    <property type="entry name" value="RmlC-like_jellyroll"/>
</dbReference>
<accession>A0A846H6J2</accession>
<evidence type="ECO:0000313" key="3">
    <source>
        <dbReference type="Proteomes" id="UP000031549"/>
    </source>
</evidence>
<dbReference type="AlphaFoldDB" id="A0A846H6J2"/>
<keyword evidence="3" id="KW-1185">Reference proteome</keyword>
<reference evidence="2 3" key="1">
    <citation type="journal article" date="2015" name="Genome Announc.">
        <title>Draft Genome Sequence of Cyanobacterium Hassallia byssoidea Strain VB512170, Isolated from Monuments in India.</title>
        <authorList>
            <person name="Singh D."/>
            <person name="Chandrababunaidu M.M."/>
            <person name="Panda A."/>
            <person name="Sen D."/>
            <person name="Bhattacharyya S."/>
            <person name="Adhikary S.P."/>
            <person name="Tripathy S."/>
        </authorList>
    </citation>
    <scope>NUCLEOTIDE SEQUENCE [LARGE SCALE GENOMIC DNA]</scope>
    <source>
        <strain evidence="2 3">VB512170</strain>
    </source>
</reference>
<dbReference type="EMBL" id="JTCM02000008">
    <property type="protein sequence ID" value="NEU72161.1"/>
    <property type="molecule type" value="Genomic_DNA"/>
</dbReference>
<dbReference type="PANTHER" id="PTHR12461">
    <property type="entry name" value="HYPOXIA-INDUCIBLE FACTOR 1 ALPHA INHIBITOR-RELATED"/>
    <property type="match status" value="1"/>
</dbReference>
<dbReference type="Proteomes" id="UP000031549">
    <property type="component" value="Unassembled WGS sequence"/>
</dbReference>
<dbReference type="PROSITE" id="PS51184">
    <property type="entry name" value="JMJC"/>
    <property type="match status" value="1"/>
</dbReference>
<dbReference type="SMART" id="SM00558">
    <property type="entry name" value="JmjC"/>
    <property type="match status" value="1"/>
</dbReference>
<gene>
    <name evidence="2" type="ORF">PI95_006145</name>
</gene>
<dbReference type="InterPro" id="IPR041667">
    <property type="entry name" value="Cupin_8"/>
</dbReference>